<gene>
    <name evidence="2" type="ORF">CCAM_LOCUS5163</name>
</gene>
<dbReference type="Pfam" id="PF14223">
    <property type="entry name" value="Retrotran_gag_2"/>
    <property type="match status" value="1"/>
</dbReference>
<accession>A0A484KJP3</accession>
<feature type="compositionally biased region" description="Acidic residues" evidence="1">
    <location>
        <begin position="206"/>
        <end position="219"/>
    </location>
</feature>
<proteinExistence type="predicted"/>
<feature type="region of interest" description="Disordered" evidence="1">
    <location>
        <begin position="34"/>
        <end position="76"/>
    </location>
</feature>
<feature type="region of interest" description="Disordered" evidence="1">
    <location>
        <begin position="196"/>
        <end position="220"/>
    </location>
</feature>
<evidence type="ECO:0000313" key="2">
    <source>
        <dbReference type="EMBL" id="VFQ63387.1"/>
    </source>
</evidence>
<evidence type="ECO:0000256" key="1">
    <source>
        <dbReference type="SAM" id="MobiDB-lite"/>
    </source>
</evidence>
<organism evidence="2 3">
    <name type="scientific">Cuscuta campestris</name>
    <dbReference type="NCBI Taxonomy" id="132261"/>
    <lineage>
        <taxon>Eukaryota</taxon>
        <taxon>Viridiplantae</taxon>
        <taxon>Streptophyta</taxon>
        <taxon>Embryophyta</taxon>
        <taxon>Tracheophyta</taxon>
        <taxon>Spermatophyta</taxon>
        <taxon>Magnoliopsida</taxon>
        <taxon>eudicotyledons</taxon>
        <taxon>Gunneridae</taxon>
        <taxon>Pentapetalae</taxon>
        <taxon>asterids</taxon>
        <taxon>lamiids</taxon>
        <taxon>Solanales</taxon>
        <taxon>Convolvulaceae</taxon>
        <taxon>Cuscuteae</taxon>
        <taxon>Cuscuta</taxon>
        <taxon>Cuscuta subgen. Grammica</taxon>
        <taxon>Cuscuta sect. Cleistogrammica</taxon>
    </lineage>
</organism>
<protein>
    <recommendedName>
        <fullName evidence="4">Retrotransposon Copia-like N-terminal domain-containing protein</fullName>
    </recommendedName>
</protein>
<reference evidence="2 3" key="1">
    <citation type="submission" date="2018-04" db="EMBL/GenBank/DDBJ databases">
        <authorList>
            <person name="Vogel A."/>
        </authorList>
    </citation>
    <scope>NUCLEOTIDE SEQUENCE [LARGE SCALE GENOMIC DNA]</scope>
</reference>
<dbReference type="OrthoDB" id="1749636at2759"/>
<evidence type="ECO:0000313" key="3">
    <source>
        <dbReference type="Proteomes" id="UP000595140"/>
    </source>
</evidence>
<dbReference type="AlphaFoldDB" id="A0A484KJP3"/>
<name>A0A484KJP3_9ASTE</name>
<keyword evidence="3" id="KW-1185">Reference proteome</keyword>
<feature type="region of interest" description="Disordered" evidence="1">
    <location>
        <begin position="409"/>
        <end position="442"/>
    </location>
</feature>
<feature type="compositionally biased region" description="Low complexity" evidence="1">
    <location>
        <begin position="424"/>
        <end position="440"/>
    </location>
</feature>
<evidence type="ECO:0008006" key="4">
    <source>
        <dbReference type="Google" id="ProtNLM"/>
    </source>
</evidence>
<sequence>MEPALKWAGNPNILVAIKAFGLKSHYLGSLEKIHLEEGESSKAKSEKQEEEVKESENNKDEHVANELPPEWRTSRHHPLDNVIGEISKGTKGFEFLSTESDSETAFWRIKRATVMRVKIDTEEEREEAGPSHSRVASRSKKVTLPMLFESLQSLQSSFDHTQLQQATYGYNLNKMLVKNGEQWETPSMEALVPYMPRSSSSHAAPSDDDGDEDNEDDEEVHTTIVGLDLLGYVDGSVHAPSPFSDAAHKQPNPAYTCWYRQDAILLSTLLGSCTDAVQPVISLAETSADAWSRLAVSLANMSRGRIISLKSKLANNPRRNRTIEAFIADMTTITSDLALAGSPVTDEDLAGHIMSQLGDDYSSVYQSLRGRNDDISLDELSTILKDCEREIHDRSAASSDLVPTANHAQRMHGSDHRGGTFGCGSQSGASRSGMRGRGSSNPTRGGRYCQFCDYPGHDTKFCRKLQRFLKEHNVSIGSALLATPTTHMIVSLGGVGMGMVRAVCGGMMGMVLEEFGGRGIERVLGFVCAGVRDKKEVVIEEYWGMGVEVILGTNWAVVVEGNGMELSGF</sequence>
<feature type="compositionally biased region" description="Basic and acidic residues" evidence="1">
    <location>
        <begin position="54"/>
        <end position="64"/>
    </location>
</feature>
<dbReference type="EMBL" id="OOIL02000294">
    <property type="protein sequence ID" value="VFQ63387.1"/>
    <property type="molecule type" value="Genomic_DNA"/>
</dbReference>
<dbReference type="Proteomes" id="UP000595140">
    <property type="component" value="Unassembled WGS sequence"/>
</dbReference>
<feature type="compositionally biased region" description="Basic and acidic residues" evidence="1">
    <location>
        <begin position="34"/>
        <end position="47"/>
    </location>
</feature>
<dbReference type="PANTHER" id="PTHR47481">
    <property type="match status" value="1"/>
</dbReference>
<dbReference type="PANTHER" id="PTHR47481:SF43">
    <property type="entry name" value="RETROTRANSPOSON COPIA-LIKE N-TERMINAL DOMAIN-CONTAINING PROTEIN"/>
    <property type="match status" value="1"/>
</dbReference>